<feature type="compositionally biased region" description="Acidic residues" evidence="3">
    <location>
        <begin position="47"/>
        <end position="65"/>
    </location>
</feature>
<feature type="region of interest" description="Disordered" evidence="3">
    <location>
        <begin position="411"/>
        <end position="474"/>
    </location>
</feature>
<reference evidence="5" key="1">
    <citation type="submission" date="2025-05" db="UniProtKB">
        <authorList>
            <consortium name="EnsemblMetazoa"/>
        </authorList>
    </citation>
    <scope>IDENTIFICATION</scope>
</reference>
<evidence type="ECO:0000256" key="3">
    <source>
        <dbReference type="SAM" id="MobiDB-lite"/>
    </source>
</evidence>
<dbReference type="Proteomes" id="UP001652700">
    <property type="component" value="Unplaced"/>
</dbReference>
<dbReference type="Pfam" id="PF12936">
    <property type="entry name" value="Kri1_C"/>
    <property type="match status" value="1"/>
</dbReference>
<feature type="compositionally biased region" description="Polar residues" evidence="3">
    <location>
        <begin position="712"/>
        <end position="743"/>
    </location>
</feature>
<feature type="compositionally biased region" description="Polar residues" evidence="3">
    <location>
        <begin position="586"/>
        <end position="610"/>
    </location>
</feature>
<organism evidence="5 6">
    <name type="scientific">Diabrotica virgifera virgifera</name>
    <name type="common">western corn rootworm</name>
    <dbReference type="NCBI Taxonomy" id="50390"/>
    <lineage>
        <taxon>Eukaryota</taxon>
        <taxon>Metazoa</taxon>
        <taxon>Ecdysozoa</taxon>
        <taxon>Arthropoda</taxon>
        <taxon>Hexapoda</taxon>
        <taxon>Insecta</taxon>
        <taxon>Pterygota</taxon>
        <taxon>Neoptera</taxon>
        <taxon>Endopterygota</taxon>
        <taxon>Coleoptera</taxon>
        <taxon>Polyphaga</taxon>
        <taxon>Cucujiformia</taxon>
        <taxon>Chrysomeloidea</taxon>
        <taxon>Chrysomelidae</taxon>
        <taxon>Galerucinae</taxon>
        <taxon>Diabroticina</taxon>
        <taxon>Diabroticites</taxon>
        <taxon>Diabrotica</taxon>
    </lineage>
</organism>
<evidence type="ECO:0000313" key="6">
    <source>
        <dbReference type="Proteomes" id="UP001652700"/>
    </source>
</evidence>
<dbReference type="PANTHER" id="PTHR14490">
    <property type="entry name" value="ZINC FINGER, ZZ TYPE"/>
    <property type="match status" value="1"/>
</dbReference>
<dbReference type="Pfam" id="PF05178">
    <property type="entry name" value="Kri1"/>
    <property type="match status" value="1"/>
</dbReference>
<dbReference type="InterPro" id="IPR018034">
    <property type="entry name" value="Kri1"/>
</dbReference>
<comment type="similarity">
    <text evidence="1">Belongs to the KRI1 family.</text>
</comment>
<protein>
    <recommendedName>
        <fullName evidence="2">Protein KRI1 homolog</fullName>
    </recommendedName>
</protein>
<name>A0ABM5KHD9_DIAVI</name>
<feature type="compositionally biased region" description="Basic and acidic residues" evidence="3">
    <location>
        <begin position="665"/>
        <end position="698"/>
    </location>
</feature>
<evidence type="ECO:0000259" key="4">
    <source>
        <dbReference type="Pfam" id="PF12936"/>
    </source>
</evidence>
<evidence type="ECO:0000313" key="5">
    <source>
        <dbReference type="EnsemblMetazoa" id="XP_050509614.1"/>
    </source>
</evidence>
<feature type="region of interest" description="Disordered" evidence="3">
    <location>
        <begin position="129"/>
        <end position="192"/>
    </location>
</feature>
<feature type="region of interest" description="Disordered" evidence="3">
    <location>
        <begin position="297"/>
        <end position="318"/>
    </location>
</feature>
<feature type="compositionally biased region" description="Acidic residues" evidence="3">
    <location>
        <begin position="431"/>
        <end position="441"/>
    </location>
</feature>
<accession>A0ABM5KHD9</accession>
<dbReference type="EnsemblMetazoa" id="XM_050653657.1">
    <property type="protein sequence ID" value="XP_050509614.1"/>
    <property type="gene ID" value="LOC126886671"/>
</dbReference>
<dbReference type="PANTHER" id="PTHR14490:SF5">
    <property type="entry name" value="PROTEIN KRI1 HOMOLOG"/>
    <property type="match status" value="1"/>
</dbReference>
<feature type="compositionally biased region" description="Basic and acidic residues" evidence="3">
    <location>
        <begin position="170"/>
        <end position="187"/>
    </location>
</feature>
<feature type="region of interest" description="Disordered" evidence="3">
    <location>
        <begin position="43"/>
        <end position="66"/>
    </location>
</feature>
<keyword evidence="6" id="KW-1185">Reference proteome</keyword>
<feature type="compositionally biased region" description="Basic residues" evidence="3">
    <location>
        <begin position="457"/>
        <end position="466"/>
    </location>
</feature>
<feature type="compositionally biased region" description="Basic and acidic residues" evidence="3">
    <location>
        <begin position="634"/>
        <end position="643"/>
    </location>
</feature>
<dbReference type="RefSeq" id="XP_050509614.1">
    <property type="nucleotide sequence ID" value="XM_050653657.1"/>
</dbReference>
<sequence>MSHIFGAEDSSSDENDKFKLDNEYAKKYDVWRKKEELNRLKTKYGEDVLDEEEESSSSSDDEEGIEITKNVERDFFKTLACLKNKDPSIYKKDVTFFSKKETDVKVKKKEKDKPMFLKDYERNLILEKGGVLSDEEDENDRPRTPTYNEEQNHIKESFKNVMEDSDNENEEHWGGLFKQREKSKAEVTQEEEDYKQWLVGQKKSLDDEKMEKDLKPLKEYWNKPDLEDGEKFLRDYILNKKYLQTDDDNYVPTYDEIIHDSDKDLSNDEENIEKQDEFEHKYNFRYEEPDQEFIKRYPRTMENSLRKTDDRRKLKRQEVKERKKIEKEEKMQEVKKMQELKLKEIEEKLEKLKEITGNESLGFADADIDGDFDPEEHDRKMQVLFNDEFYNAPEDEQKPEFPDLDEELEIENWERYNGDNENANDYGPHCEDEDFNMDCDFDPQTSKSNNDDEQVQGRKKRKRKSKFAVAVSKPKPKYDPNDKKFEKYFEEYYKLDCEDIIGDTPCRFKYRQVAPNDFGLTTEEILLANERELNKWCSLKKAVQIRSDEVERYEQIAYQKKGQNLNLKKKILPSLFVNTPEDNATNSIQKINDNDNNAINQSEEQNETMSKSNKDTAEKKTKKRKLSATEPAGEENKTSENRTESNQNTAEKKKTKKQKLSATEPSEKNKTSENRTEGDKNDAPTESKEVQKVSENKSNKKKKKRKKKKSILENQTDTSSDKALNSNTSNEKGANKVSGNKAFNKNKRKHGEGQEFGKRKKPKFSKEQNKSLSISDARLSAYGINPKKFKNKIKYKQ</sequence>
<feature type="compositionally biased region" description="Basic residues" evidence="3">
    <location>
        <begin position="699"/>
        <end position="709"/>
    </location>
</feature>
<feature type="compositionally biased region" description="Basic and acidic residues" evidence="3">
    <location>
        <begin position="304"/>
        <end position="318"/>
    </location>
</feature>
<feature type="compositionally biased region" description="Basic and acidic residues" evidence="3">
    <location>
        <begin position="150"/>
        <end position="162"/>
    </location>
</feature>
<feature type="compositionally biased region" description="Basic residues" evidence="3">
    <location>
        <begin position="787"/>
        <end position="797"/>
    </location>
</feature>
<dbReference type="InterPro" id="IPR024626">
    <property type="entry name" value="Kri1-like_C"/>
</dbReference>
<proteinExistence type="inferred from homology"/>
<feature type="region of interest" description="Disordered" evidence="3">
    <location>
        <begin position="586"/>
        <end position="797"/>
    </location>
</feature>
<evidence type="ECO:0000256" key="2">
    <source>
        <dbReference type="ARBA" id="ARBA00017294"/>
    </source>
</evidence>
<dbReference type="GeneID" id="126886671"/>
<feature type="domain" description="Kri1-like C-terminal" evidence="4">
    <location>
        <begin position="483"/>
        <end position="570"/>
    </location>
</feature>
<evidence type="ECO:0000256" key="1">
    <source>
        <dbReference type="ARBA" id="ARBA00007473"/>
    </source>
</evidence>